<feature type="region of interest" description="Disordered" evidence="1">
    <location>
        <begin position="1"/>
        <end position="22"/>
    </location>
</feature>
<keyword evidence="2" id="KW-1133">Transmembrane helix</keyword>
<feature type="transmembrane region" description="Helical" evidence="2">
    <location>
        <begin position="187"/>
        <end position="208"/>
    </location>
</feature>
<protein>
    <submittedName>
        <fullName evidence="3">Uncharacterized protein</fullName>
    </submittedName>
</protein>
<feature type="compositionally biased region" description="Low complexity" evidence="1">
    <location>
        <begin position="1"/>
        <end position="17"/>
    </location>
</feature>
<evidence type="ECO:0000313" key="4">
    <source>
        <dbReference type="Proteomes" id="UP000253868"/>
    </source>
</evidence>
<dbReference type="AlphaFoldDB" id="A0A345HSE4"/>
<feature type="region of interest" description="Disordered" evidence="1">
    <location>
        <begin position="217"/>
        <end position="240"/>
    </location>
</feature>
<dbReference type="Proteomes" id="UP000253868">
    <property type="component" value="Chromosome"/>
</dbReference>
<name>A0A345HSE4_9ACTN</name>
<proteinExistence type="predicted"/>
<keyword evidence="2" id="KW-0472">Membrane</keyword>
<evidence type="ECO:0000313" key="3">
    <source>
        <dbReference type="EMBL" id="AXG79618.1"/>
    </source>
</evidence>
<feature type="transmembrane region" description="Helical" evidence="2">
    <location>
        <begin position="333"/>
        <end position="351"/>
    </location>
</feature>
<organism evidence="3 4">
    <name type="scientific">Streptomyces paludis</name>
    <dbReference type="NCBI Taxonomy" id="2282738"/>
    <lineage>
        <taxon>Bacteria</taxon>
        <taxon>Bacillati</taxon>
        <taxon>Actinomycetota</taxon>
        <taxon>Actinomycetes</taxon>
        <taxon>Kitasatosporales</taxon>
        <taxon>Streptomycetaceae</taxon>
        <taxon>Streptomyces</taxon>
    </lineage>
</organism>
<evidence type="ECO:0000256" key="2">
    <source>
        <dbReference type="SAM" id="Phobius"/>
    </source>
</evidence>
<feature type="transmembrane region" description="Helical" evidence="2">
    <location>
        <begin position="159"/>
        <end position="181"/>
    </location>
</feature>
<reference evidence="4" key="1">
    <citation type="submission" date="2018-07" db="EMBL/GenBank/DDBJ databases">
        <authorList>
            <person name="Zhao J."/>
        </authorList>
    </citation>
    <scope>NUCLEOTIDE SEQUENCE [LARGE SCALE GENOMIC DNA]</scope>
    <source>
        <strain evidence="4">GSSD-12</strain>
    </source>
</reference>
<dbReference type="KEGG" id="spad:DVK44_20400"/>
<accession>A0A345HSE4</accession>
<dbReference type="RefSeq" id="WP_114660947.1">
    <property type="nucleotide sequence ID" value="NZ_CP031194.1"/>
</dbReference>
<keyword evidence="4" id="KW-1185">Reference proteome</keyword>
<dbReference type="OrthoDB" id="4217222at2"/>
<feature type="transmembrane region" description="Helical" evidence="2">
    <location>
        <begin position="123"/>
        <end position="147"/>
    </location>
</feature>
<dbReference type="EMBL" id="CP031194">
    <property type="protein sequence ID" value="AXG79618.1"/>
    <property type="molecule type" value="Genomic_DNA"/>
</dbReference>
<feature type="transmembrane region" description="Helical" evidence="2">
    <location>
        <begin position="98"/>
        <end position="117"/>
    </location>
</feature>
<keyword evidence="2" id="KW-0812">Transmembrane</keyword>
<sequence>MTKTPTPTPTDGTGETDGNSEQQWLDRLELRLALAPGMTREITEDILAEVTAHCAETGQHPEDAFGPADEFAAQTARERVPVAERARRDRSDRLPGDFWKAGLTTLSALLGVYTYNVMRHDGLWFHVTAAGLTGILLLAATVQAVWMAKGLYAAGRIRATALAGAGTAVLIAGAFAAFALLPDASLARLPSPLLALAALAPLGLLWLLNRRSAAAVTGPEDTTAPTDPINHDGSTDPTDPEDWLRLLGGLLTGRHKVPGRRSRELVAEARGHLAATGGSPAEEFGPVEVYALQLAEQSGPRVWWSRASWQTALLTALLLAYVVTATVKGDFGWRFWVAAVGLAGSALFLAAELTGDKKDA</sequence>
<evidence type="ECO:0000256" key="1">
    <source>
        <dbReference type="SAM" id="MobiDB-lite"/>
    </source>
</evidence>
<gene>
    <name evidence="3" type="ORF">DVK44_20400</name>
</gene>